<name>A0ABW1GUT2_9ACTN</name>
<dbReference type="InterPro" id="IPR016040">
    <property type="entry name" value="NAD(P)-bd_dom"/>
</dbReference>
<dbReference type="EMBL" id="JBHSPU010000042">
    <property type="protein sequence ID" value="MFC5918601.1"/>
    <property type="molecule type" value="Genomic_DNA"/>
</dbReference>
<keyword evidence="3" id="KW-1185">Reference proteome</keyword>
<feature type="domain" description="NAD(P)-binding" evidence="1">
    <location>
        <begin position="6"/>
        <end position="179"/>
    </location>
</feature>
<evidence type="ECO:0000313" key="2">
    <source>
        <dbReference type="EMBL" id="MFC5918601.1"/>
    </source>
</evidence>
<accession>A0ABW1GUT2</accession>
<dbReference type="SUPFAM" id="SSF51735">
    <property type="entry name" value="NAD(P)-binding Rossmann-fold domains"/>
    <property type="match status" value="1"/>
</dbReference>
<proteinExistence type="predicted"/>
<dbReference type="Gene3D" id="3.90.25.10">
    <property type="entry name" value="UDP-galactose 4-epimerase, domain 1"/>
    <property type="match status" value="1"/>
</dbReference>
<keyword evidence="2" id="KW-0560">Oxidoreductase</keyword>
<dbReference type="InterPro" id="IPR036291">
    <property type="entry name" value="NAD(P)-bd_dom_sf"/>
</dbReference>
<gene>
    <name evidence="2" type="ORF">ACFP1B_35000</name>
</gene>
<reference evidence="3" key="1">
    <citation type="journal article" date="2019" name="Int. J. Syst. Evol. Microbiol.">
        <title>The Global Catalogue of Microorganisms (GCM) 10K type strain sequencing project: providing services to taxonomists for standard genome sequencing and annotation.</title>
        <authorList>
            <consortium name="The Broad Institute Genomics Platform"/>
            <consortium name="The Broad Institute Genome Sequencing Center for Infectious Disease"/>
            <person name="Wu L."/>
            <person name="Ma J."/>
        </authorList>
    </citation>
    <scope>NUCLEOTIDE SEQUENCE [LARGE SCALE GENOMIC DNA]</scope>
    <source>
        <strain evidence="3">JCM 4147</strain>
    </source>
</reference>
<dbReference type="Pfam" id="PF13460">
    <property type="entry name" value="NAD_binding_10"/>
    <property type="match status" value="1"/>
</dbReference>
<dbReference type="Gene3D" id="3.40.50.720">
    <property type="entry name" value="NAD(P)-binding Rossmann-like Domain"/>
    <property type="match status" value="1"/>
</dbReference>
<dbReference type="InterPro" id="IPR051604">
    <property type="entry name" value="Ergot_Alk_Oxidoreductase"/>
</dbReference>
<protein>
    <submittedName>
        <fullName evidence="2">SDR family oxidoreductase</fullName>
        <ecNumber evidence="2">1.6.5.2</ecNumber>
    </submittedName>
</protein>
<sequence>MILVTGATGTVGREVVRSFPPGAPLRLMTRNPASVTVTRPGTEAVAGDYADPDSLSRALRGVRKAFLVTSRVAGDDDAVFLRAARAAGVRHVVKLSAEAVTDVRADDLITRWQRANEDLLRRSGMAWTILRPRSFMSNCLSWAGPIRSERVVRALYGTSANACVDPRDIAEVAVRALTEDGHESAVHALTGPEAISAAEQTRLLGRVLGVPLRFEELGTEEAHAALLRRHPPELADALLSSARRQRDGAKAAVASGVREVTGRPPRSFGEWAGDHADAFAAEVIS</sequence>
<dbReference type="RefSeq" id="WP_344516800.1">
    <property type="nucleotide sequence ID" value="NZ_BAAATU010000043.1"/>
</dbReference>
<evidence type="ECO:0000259" key="1">
    <source>
        <dbReference type="Pfam" id="PF13460"/>
    </source>
</evidence>
<dbReference type="Proteomes" id="UP001596200">
    <property type="component" value="Unassembled WGS sequence"/>
</dbReference>
<dbReference type="EC" id="1.6.5.2" evidence="2"/>
<evidence type="ECO:0000313" key="3">
    <source>
        <dbReference type="Proteomes" id="UP001596200"/>
    </source>
</evidence>
<organism evidence="2 3">
    <name type="scientific">Streptomyces pulveraceus</name>
    <dbReference type="NCBI Taxonomy" id="68258"/>
    <lineage>
        <taxon>Bacteria</taxon>
        <taxon>Bacillati</taxon>
        <taxon>Actinomycetota</taxon>
        <taxon>Actinomycetes</taxon>
        <taxon>Kitasatosporales</taxon>
        <taxon>Streptomycetaceae</taxon>
        <taxon>Streptomyces</taxon>
    </lineage>
</organism>
<comment type="caution">
    <text evidence="2">The sequence shown here is derived from an EMBL/GenBank/DDBJ whole genome shotgun (WGS) entry which is preliminary data.</text>
</comment>
<dbReference type="CDD" id="cd05269">
    <property type="entry name" value="TMR_SDR_a"/>
    <property type="match status" value="1"/>
</dbReference>
<dbReference type="PANTHER" id="PTHR43162">
    <property type="match status" value="1"/>
</dbReference>
<dbReference type="GO" id="GO:0003955">
    <property type="term" value="F:NAD(P)H dehydrogenase (quinone) activity"/>
    <property type="evidence" value="ECO:0007669"/>
    <property type="project" value="UniProtKB-EC"/>
</dbReference>
<dbReference type="PANTHER" id="PTHR43162:SF1">
    <property type="entry name" value="PRESTALK A DIFFERENTIATION PROTEIN A"/>
    <property type="match status" value="1"/>
</dbReference>